<evidence type="ECO:0000313" key="3">
    <source>
        <dbReference type="EMBL" id="KAL3265500.1"/>
    </source>
</evidence>
<dbReference type="GO" id="GO:0005634">
    <property type="term" value="C:nucleus"/>
    <property type="evidence" value="ECO:0007669"/>
    <property type="project" value="UniProtKB-SubCell"/>
</dbReference>
<protein>
    <recommendedName>
        <fullName evidence="2">HTH psq-type domain-containing protein</fullName>
    </recommendedName>
</protein>
<organism evidence="3 4">
    <name type="scientific">Cryptolaemus montrouzieri</name>
    <dbReference type="NCBI Taxonomy" id="559131"/>
    <lineage>
        <taxon>Eukaryota</taxon>
        <taxon>Metazoa</taxon>
        <taxon>Ecdysozoa</taxon>
        <taxon>Arthropoda</taxon>
        <taxon>Hexapoda</taxon>
        <taxon>Insecta</taxon>
        <taxon>Pterygota</taxon>
        <taxon>Neoptera</taxon>
        <taxon>Endopterygota</taxon>
        <taxon>Coleoptera</taxon>
        <taxon>Polyphaga</taxon>
        <taxon>Cucujiformia</taxon>
        <taxon>Coccinelloidea</taxon>
        <taxon>Coccinellidae</taxon>
        <taxon>Scymninae</taxon>
        <taxon>Scymnini</taxon>
        <taxon>Cryptolaemus</taxon>
    </lineage>
</organism>
<feature type="domain" description="HTH psq-type" evidence="2">
    <location>
        <begin position="1"/>
        <end position="41"/>
    </location>
</feature>
<comment type="caution">
    <text evidence="3">The sequence shown here is derived from an EMBL/GenBank/DDBJ whole genome shotgun (WGS) entry which is preliminary data.</text>
</comment>
<dbReference type="AlphaFoldDB" id="A0ABD2MGM4"/>
<name>A0ABD2MGM4_9CUCU</name>
<reference evidence="3 4" key="1">
    <citation type="journal article" date="2021" name="BMC Biol.">
        <title>Horizontally acquired antibacterial genes associated with adaptive radiation of ladybird beetles.</title>
        <authorList>
            <person name="Li H.S."/>
            <person name="Tang X.F."/>
            <person name="Huang Y.H."/>
            <person name="Xu Z.Y."/>
            <person name="Chen M.L."/>
            <person name="Du X.Y."/>
            <person name="Qiu B.Y."/>
            <person name="Chen P.T."/>
            <person name="Zhang W."/>
            <person name="Slipinski A."/>
            <person name="Escalona H.E."/>
            <person name="Waterhouse R.M."/>
            <person name="Zwick A."/>
            <person name="Pang H."/>
        </authorList>
    </citation>
    <scope>NUCLEOTIDE SEQUENCE [LARGE SCALE GENOMIC DNA]</scope>
    <source>
        <strain evidence="3">SYSU2018</strain>
    </source>
</reference>
<comment type="subcellular location">
    <subcellularLocation>
        <location evidence="1">Nucleus</location>
    </subcellularLocation>
</comment>
<dbReference type="InterPro" id="IPR009057">
    <property type="entry name" value="Homeodomain-like_sf"/>
</dbReference>
<evidence type="ECO:0000256" key="1">
    <source>
        <dbReference type="ARBA" id="ARBA00004123"/>
    </source>
</evidence>
<sequence>MRNAVDSVLQGRMDYYLAAKTFGVPQTTLEREVKKVRESSKENASPTMETKCKWPIYATHNGVFWKENGSTADANAVPGAWEICSDSG</sequence>
<keyword evidence="4" id="KW-1185">Reference proteome</keyword>
<evidence type="ECO:0000313" key="4">
    <source>
        <dbReference type="Proteomes" id="UP001516400"/>
    </source>
</evidence>
<dbReference type="Gene3D" id="1.10.10.60">
    <property type="entry name" value="Homeodomain-like"/>
    <property type="match status" value="1"/>
</dbReference>
<dbReference type="SUPFAM" id="SSF46689">
    <property type="entry name" value="Homeodomain-like"/>
    <property type="match status" value="1"/>
</dbReference>
<dbReference type="InterPro" id="IPR007889">
    <property type="entry name" value="HTH_Psq"/>
</dbReference>
<proteinExistence type="predicted"/>
<evidence type="ECO:0000259" key="2">
    <source>
        <dbReference type="Pfam" id="PF05225"/>
    </source>
</evidence>
<dbReference type="Pfam" id="PF05225">
    <property type="entry name" value="HTH_psq"/>
    <property type="match status" value="1"/>
</dbReference>
<accession>A0ABD2MGM4</accession>
<dbReference type="EMBL" id="JABFTP020000001">
    <property type="protein sequence ID" value="KAL3265500.1"/>
    <property type="molecule type" value="Genomic_DNA"/>
</dbReference>
<gene>
    <name evidence="3" type="ORF">HHI36_009704</name>
</gene>
<dbReference type="Proteomes" id="UP001516400">
    <property type="component" value="Unassembled WGS sequence"/>
</dbReference>